<dbReference type="AlphaFoldDB" id="A0AAV4TDS2"/>
<accession>A0AAV4TDS2</accession>
<gene>
    <name evidence="2" type="ORF">CEXT_250881</name>
</gene>
<evidence type="ECO:0000313" key="3">
    <source>
        <dbReference type="Proteomes" id="UP001054945"/>
    </source>
</evidence>
<sequence length="122" mass="13935">MCLYCYPRLMHTIFKEQINVYSSGKRSMDFMFNFAKYLTTAIFSSFLYASTVVFLCMLAYIVTDACMSLYVTGQTASQYASSMPLRQTVAETWNQYFMPLKDVLSSPKVSKSPKKSKSNSVK</sequence>
<protein>
    <submittedName>
        <fullName evidence="2">Uncharacterized protein</fullName>
    </submittedName>
</protein>
<reference evidence="2 3" key="1">
    <citation type="submission" date="2021-06" db="EMBL/GenBank/DDBJ databases">
        <title>Caerostris extrusa draft genome.</title>
        <authorList>
            <person name="Kono N."/>
            <person name="Arakawa K."/>
        </authorList>
    </citation>
    <scope>NUCLEOTIDE SEQUENCE [LARGE SCALE GENOMIC DNA]</scope>
</reference>
<dbReference type="EMBL" id="BPLR01010964">
    <property type="protein sequence ID" value="GIY43344.1"/>
    <property type="molecule type" value="Genomic_DNA"/>
</dbReference>
<organism evidence="2 3">
    <name type="scientific">Caerostris extrusa</name>
    <name type="common">Bark spider</name>
    <name type="synonym">Caerostris bankana</name>
    <dbReference type="NCBI Taxonomy" id="172846"/>
    <lineage>
        <taxon>Eukaryota</taxon>
        <taxon>Metazoa</taxon>
        <taxon>Ecdysozoa</taxon>
        <taxon>Arthropoda</taxon>
        <taxon>Chelicerata</taxon>
        <taxon>Arachnida</taxon>
        <taxon>Araneae</taxon>
        <taxon>Araneomorphae</taxon>
        <taxon>Entelegynae</taxon>
        <taxon>Araneoidea</taxon>
        <taxon>Araneidae</taxon>
        <taxon>Caerostris</taxon>
    </lineage>
</organism>
<comment type="caution">
    <text evidence="2">The sequence shown here is derived from an EMBL/GenBank/DDBJ whole genome shotgun (WGS) entry which is preliminary data.</text>
</comment>
<keyword evidence="1" id="KW-1133">Transmembrane helix</keyword>
<feature type="transmembrane region" description="Helical" evidence="1">
    <location>
        <begin position="34"/>
        <end position="62"/>
    </location>
</feature>
<dbReference type="Proteomes" id="UP001054945">
    <property type="component" value="Unassembled WGS sequence"/>
</dbReference>
<keyword evidence="1" id="KW-0472">Membrane</keyword>
<proteinExistence type="predicted"/>
<evidence type="ECO:0000256" key="1">
    <source>
        <dbReference type="SAM" id="Phobius"/>
    </source>
</evidence>
<evidence type="ECO:0000313" key="2">
    <source>
        <dbReference type="EMBL" id="GIY43344.1"/>
    </source>
</evidence>
<name>A0AAV4TDS2_CAEEX</name>
<keyword evidence="3" id="KW-1185">Reference proteome</keyword>
<keyword evidence="1" id="KW-0812">Transmembrane</keyword>